<reference evidence="3 4" key="1">
    <citation type="submission" date="2016-10" db="EMBL/GenBank/DDBJ databases">
        <authorList>
            <person name="de Groot N.N."/>
        </authorList>
    </citation>
    <scope>NUCLEOTIDE SEQUENCE [LARGE SCALE GENOMIC DNA]</scope>
    <source>
        <strain evidence="3 4">DSM 18978</strain>
    </source>
</reference>
<organism evidence="3 4">
    <name type="scientific">Alkaliphilus peptidifermentans DSM 18978</name>
    <dbReference type="NCBI Taxonomy" id="1120976"/>
    <lineage>
        <taxon>Bacteria</taxon>
        <taxon>Bacillati</taxon>
        <taxon>Bacillota</taxon>
        <taxon>Clostridia</taxon>
        <taxon>Peptostreptococcales</taxon>
        <taxon>Natronincolaceae</taxon>
        <taxon>Alkaliphilus</taxon>
    </lineage>
</organism>
<evidence type="ECO:0000313" key="4">
    <source>
        <dbReference type="Proteomes" id="UP000198636"/>
    </source>
</evidence>
<dbReference type="Pfam" id="PF14398">
    <property type="entry name" value="ATPgrasp_YheCD"/>
    <property type="match status" value="1"/>
</dbReference>
<evidence type="ECO:0000313" key="3">
    <source>
        <dbReference type="EMBL" id="SCY57788.1"/>
    </source>
</evidence>
<evidence type="ECO:0000256" key="1">
    <source>
        <dbReference type="PROSITE-ProRule" id="PRU00409"/>
    </source>
</evidence>
<sequence length="373" mass="43055">MTATYNPIARSKGPIIGLLVKEAHKERIIDHQNPLPKHLKLIQANQQFNHTMYFFSVKDLKLSLPYIIGIFYNSKTTKWEKKSFPLPDLIYKCYGSNNDNLLRSFEKKLKTLNIKNINYLYCFSKWEIYLHLSSNINLTSYLPFTTLYKDPDSLKDMLNRFNKVYLKSCFSGGGRGVICVEKMLDAGFRISHFKNQLYINKANDFDSLIDILLTFYKGKKFIIQEAIDLLSLNQKVIDIRSELQRNGDGTIIIAGMAVRVSNNNTPITTHASSYGFESFFRNKMDYSEELVIELKDKINKLLIAIYESVEKAYGQSGELSIDIALDTNGDLWFIECNAYSSKVSFFNVHDKKTIDESYISLLKYSSYLYTQSP</sequence>
<dbReference type="InterPro" id="IPR026838">
    <property type="entry name" value="YheC/D"/>
</dbReference>
<name>A0A1G5H4C2_9FIRM</name>
<keyword evidence="1" id="KW-0547">Nucleotide-binding</keyword>
<dbReference type="PROSITE" id="PS50975">
    <property type="entry name" value="ATP_GRASP"/>
    <property type="match status" value="1"/>
</dbReference>
<dbReference type="EMBL" id="FMUS01000010">
    <property type="protein sequence ID" value="SCY57788.1"/>
    <property type="molecule type" value="Genomic_DNA"/>
</dbReference>
<keyword evidence="1" id="KW-0067">ATP-binding</keyword>
<protein>
    <submittedName>
        <fullName evidence="3">YheC/D like ATP-grasp</fullName>
    </submittedName>
</protein>
<dbReference type="InterPro" id="IPR011761">
    <property type="entry name" value="ATP-grasp"/>
</dbReference>
<evidence type="ECO:0000259" key="2">
    <source>
        <dbReference type="PROSITE" id="PS50975"/>
    </source>
</evidence>
<keyword evidence="4" id="KW-1185">Reference proteome</keyword>
<proteinExistence type="predicted"/>
<dbReference type="GO" id="GO:0046872">
    <property type="term" value="F:metal ion binding"/>
    <property type="evidence" value="ECO:0007669"/>
    <property type="project" value="InterPro"/>
</dbReference>
<feature type="domain" description="ATP-grasp" evidence="2">
    <location>
        <begin position="128"/>
        <end position="367"/>
    </location>
</feature>
<dbReference type="Proteomes" id="UP000198636">
    <property type="component" value="Unassembled WGS sequence"/>
</dbReference>
<dbReference type="OrthoDB" id="1809801at2"/>
<dbReference type="GO" id="GO:0005524">
    <property type="term" value="F:ATP binding"/>
    <property type="evidence" value="ECO:0007669"/>
    <property type="project" value="UniProtKB-UniRule"/>
</dbReference>
<gene>
    <name evidence="3" type="ORF">SAMN03080606_01879</name>
</gene>
<dbReference type="STRING" id="1120976.SAMN03080606_01879"/>
<accession>A0A1G5H4C2</accession>
<dbReference type="AlphaFoldDB" id="A0A1G5H4C2"/>
<dbReference type="RefSeq" id="WP_091542696.1">
    <property type="nucleotide sequence ID" value="NZ_FMUS01000010.1"/>
</dbReference>
<dbReference type="SUPFAM" id="SSF56059">
    <property type="entry name" value="Glutathione synthetase ATP-binding domain-like"/>
    <property type="match status" value="1"/>
</dbReference>